<dbReference type="AlphaFoldDB" id="K9ZM72"/>
<dbReference type="HOGENOM" id="CLU_1658783_0_0_3"/>
<dbReference type="KEGG" id="acy:Anacy_4283"/>
<accession>K9ZM72</accession>
<dbReference type="OrthoDB" id="424911at2"/>
<keyword evidence="2" id="KW-1185">Reference proteome</keyword>
<dbReference type="PATRIC" id="fig|272123.3.peg.4665"/>
<dbReference type="EMBL" id="CP003659">
    <property type="protein sequence ID" value="AFZ59647.1"/>
    <property type="molecule type" value="Genomic_DNA"/>
</dbReference>
<organism evidence="1 2">
    <name type="scientific">Anabaena cylindrica (strain ATCC 27899 / PCC 7122)</name>
    <dbReference type="NCBI Taxonomy" id="272123"/>
    <lineage>
        <taxon>Bacteria</taxon>
        <taxon>Bacillati</taxon>
        <taxon>Cyanobacteriota</taxon>
        <taxon>Cyanophyceae</taxon>
        <taxon>Nostocales</taxon>
        <taxon>Nostocaceae</taxon>
        <taxon>Anabaena</taxon>
    </lineage>
</organism>
<protein>
    <submittedName>
        <fullName evidence="1">CsbD-like protein</fullName>
    </submittedName>
</protein>
<gene>
    <name evidence="1" type="ordered locus">Anacy_4283</name>
</gene>
<dbReference type="STRING" id="272123.Anacy_4283"/>
<evidence type="ECO:0000313" key="1">
    <source>
        <dbReference type="EMBL" id="AFZ59647.1"/>
    </source>
</evidence>
<dbReference type="eggNOG" id="COG3237">
    <property type="taxonomic scope" value="Bacteria"/>
</dbReference>
<dbReference type="Proteomes" id="UP000010474">
    <property type="component" value="Chromosome"/>
</dbReference>
<evidence type="ECO:0000313" key="2">
    <source>
        <dbReference type="Proteomes" id="UP000010474"/>
    </source>
</evidence>
<reference evidence="2" key="1">
    <citation type="journal article" date="2013" name="Proc. Natl. Acad. Sci. U.S.A.">
        <title>Improving the coverage of the cyanobacterial phylum using diversity-driven genome sequencing.</title>
        <authorList>
            <person name="Shih P.M."/>
            <person name="Wu D."/>
            <person name="Latifi A."/>
            <person name="Axen S.D."/>
            <person name="Fewer D.P."/>
            <person name="Talla E."/>
            <person name="Calteau A."/>
            <person name="Cai F."/>
            <person name="Tandeau de Marsac N."/>
            <person name="Rippka R."/>
            <person name="Herdman M."/>
            <person name="Sivonen K."/>
            <person name="Coursin T."/>
            <person name="Laurent T."/>
            <person name="Goodwin L."/>
            <person name="Nolan M."/>
            <person name="Davenport K.W."/>
            <person name="Han C.S."/>
            <person name="Rubin E.M."/>
            <person name="Eisen J.A."/>
            <person name="Woyke T."/>
            <person name="Gugger M."/>
            <person name="Kerfeld C.A."/>
        </authorList>
    </citation>
    <scope>NUCLEOTIDE SEQUENCE [LARGE SCALE GENOMIC DNA]</scope>
    <source>
        <strain evidence="2">ATCC 27899 / PCC 7122</strain>
    </source>
</reference>
<name>K9ZM72_ANACC</name>
<sequence length="151" mass="16254">MILLQKICKLLLTISLVLLVSTSIGLDLASGESLAATPLSDLISQPPIQIATMDRAKAGFKNIEGQNQEAIGNITGDRKDQIVGRAKQGESRVRQSIEDMKSKLNLSGRAKAVSKKIEGKNQEAAGKAKQVEGQFRNTIEDVKGNIQSILN</sequence>
<proteinExistence type="predicted"/>